<evidence type="ECO:0000256" key="2">
    <source>
        <dbReference type="ARBA" id="ARBA00011738"/>
    </source>
</evidence>
<gene>
    <name evidence="6" type="ORF">R1flu_004001</name>
</gene>
<dbReference type="Gene3D" id="1.10.287.1970">
    <property type="match status" value="1"/>
</dbReference>
<dbReference type="InterPro" id="IPR015422">
    <property type="entry name" value="PyrdxlP-dep_Trfase_small"/>
</dbReference>
<comment type="subunit">
    <text evidence="2">Homodimer.</text>
</comment>
<proteinExistence type="predicted"/>
<accession>A0ABD1YP24</accession>
<dbReference type="AlphaFoldDB" id="A0ABD1YP24"/>
<evidence type="ECO:0000313" key="7">
    <source>
        <dbReference type="Proteomes" id="UP001605036"/>
    </source>
</evidence>
<evidence type="ECO:0000313" key="6">
    <source>
        <dbReference type="EMBL" id="KAL2632522.1"/>
    </source>
</evidence>
<keyword evidence="3" id="KW-0032">Aminotransferase</keyword>
<reference evidence="6 7" key="1">
    <citation type="submission" date="2024-09" db="EMBL/GenBank/DDBJ databases">
        <title>Chromosome-scale assembly of Riccia fluitans.</title>
        <authorList>
            <person name="Paukszto L."/>
            <person name="Sawicki J."/>
            <person name="Karawczyk K."/>
            <person name="Piernik-Szablinska J."/>
            <person name="Szczecinska M."/>
            <person name="Mazdziarz M."/>
        </authorList>
    </citation>
    <scope>NUCLEOTIDE SEQUENCE [LARGE SCALE GENOMIC DNA]</scope>
    <source>
        <strain evidence="6">Rf_01</strain>
        <tissue evidence="6">Aerial parts of the thallus</tissue>
    </source>
</reference>
<keyword evidence="5" id="KW-0663">Pyridoxal phosphate</keyword>
<sequence>MDGRTNEEGRKKGRFLAVWRTVPSFLLRCLLDWRRSKNILDPFCCQKVLKTEYDVRGEIVARAQLLQQELASKPASLPFTEVVSLNIGNPESLGQQPITFFRECIHKGEDKRVLTMSCNIHLYHLRGKDQCMISMGLIEFKEEIPFCLYV</sequence>
<dbReference type="Proteomes" id="UP001605036">
    <property type="component" value="Unassembled WGS sequence"/>
</dbReference>
<protein>
    <submittedName>
        <fullName evidence="6">Uncharacterized protein</fullName>
    </submittedName>
</protein>
<dbReference type="PANTHER" id="PTHR11751">
    <property type="entry name" value="ALANINE AMINOTRANSFERASE"/>
    <property type="match status" value="1"/>
</dbReference>
<evidence type="ECO:0000256" key="5">
    <source>
        <dbReference type="ARBA" id="ARBA00022898"/>
    </source>
</evidence>
<keyword evidence="7" id="KW-1185">Reference proteome</keyword>
<evidence type="ECO:0000256" key="1">
    <source>
        <dbReference type="ARBA" id="ARBA00001933"/>
    </source>
</evidence>
<keyword evidence="4" id="KW-0808">Transferase</keyword>
<evidence type="ECO:0000256" key="4">
    <source>
        <dbReference type="ARBA" id="ARBA00022679"/>
    </source>
</evidence>
<evidence type="ECO:0000256" key="3">
    <source>
        <dbReference type="ARBA" id="ARBA00022576"/>
    </source>
</evidence>
<dbReference type="PANTHER" id="PTHR11751:SF29">
    <property type="entry name" value="ALANINE TRANSAMINASE"/>
    <property type="match status" value="1"/>
</dbReference>
<organism evidence="6 7">
    <name type="scientific">Riccia fluitans</name>
    <dbReference type="NCBI Taxonomy" id="41844"/>
    <lineage>
        <taxon>Eukaryota</taxon>
        <taxon>Viridiplantae</taxon>
        <taxon>Streptophyta</taxon>
        <taxon>Embryophyta</taxon>
        <taxon>Marchantiophyta</taxon>
        <taxon>Marchantiopsida</taxon>
        <taxon>Marchantiidae</taxon>
        <taxon>Marchantiales</taxon>
        <taxon>Ricciaceae</taxon>
        <taxon>Riccia</taxon>
    </lineage>
</organism>
<dbReference type="GO" id="GO:0008483">
    <property type="term" value="F:transaminase activity"/>
    <property type="evidence" value="ECO:0007669"/>
    <property type="project" value="UniProtKB-KW"/>
</dbReference>
<name>A0ABD1YP24_9MARC</name>
<comment type="caution">
    <text evidence="6">The sequence shown here is derived from an EMBL/GenBank/DDBJ whole genome shotgun (WGS) entry which is preliminary data.</text>
</comment>
<dbReference type="Gene3D" id="3.90.1150.10">
    <property type="entry name" value="Aspartate Aminotransferase, domain 1"/>
    <property type="match status" value="1"/>
</dbReference>
<comment type="cofactor">
    <cofactor evidence="1">
        <name>pyridoxal 5'-phosphate</name>
        <dbReference type="ChEBI" id="CHEBI:597326"/>
    </cofactor>
</comment>
<dbReference type="InterPro" id="IPR045088">
    <property type="entry name" value="ALAT1/2-like"/>
</dbReference>
<dbReference type="EMBL" id="JBHFFA010000003">
    <property type="protein sequence ID" value="KAL2632522.1"/>
    <property type="molecule type" value="Genomic_DNA"/>
</dbReference>